<reference evidence="2" key="1">
    <citation type="journal article" date="2021" name="Nat. Commun.">
        <title>Genetic determinants of endophytism in the Arabidopsis root mycobiome.</title>
        <authorList>
            <person name="Mesny F."/>
            <person name="Miyauchi S."/>
            <person name="Thiergart T."/>
            <person name="Pickel B."/>
            <person name="Atanasova L."/>
            <person name="Karlsson M."/>
            <person name="Huettel B."/>
            <person name="Barry K.W."/>
            <person name="Haridas S."/>
            <person name="Chen C."/>
            <person name="Bauer D."/>
            <person name="Andreopoulos W."/>
            <person name="Pangilinan J."/>
            <person name="LaButti K."/>
            <person name="Riley R."/>
            <person name="Lipzen A."/>
            <person name="Clum A."/>
            <person name="Drula E."/>
            <person name="Henrissat B."/>
            <person name="Kohler A."/>
            <person name="Grigoriev I.V."/>
            <person name="Martin F.M."/>
            <person name="Hacquard S."/>
        </authorList>
    </citation>
    <scope>NUCLEOTIDE SEQUENCE</scope>
    <source>
        <strain evidence="2">MPI-SDFR-AT-0068</strain>
    </source>
</reference>
<feature type="region of interest" description="Disordered" evidence="1">
    <location>
        <begin position="424"/>
        <end position="453"/>
    </location>
</feature>
<comment type="caution">
    <text evidence="2">The sequence shown here is derived from an EMBL/GenBank/DDBJ whole genome shotgun (WGS) entry which is preliminary data.</text>
</comment>
<dbReference type="EMBL" id="JAGPXF010000008">
    <property type="protein sequence ID" value="KAH7233109.1"/>
    <property type="molecule type" value="Genomic_DNA"/>
</dbReference>
<dbReference type="Proteomes" id="UP000813427">
    <property type="component" value="Unassembled WGS sequence"/>
</dbReference>
<organism evidence="2 3">
    <name type="scientific">Fusarium tricinctum</name>
    <dbReference type="NCBI Taxonomy" id="61284"/>
    <lineage>
        <taxon>Eukaryota</taxon>
        <taxon>Fungi</taxon>
        <taxon>Dikarya</taxon>
        <taxon>Ascomycota</taxon>
        <taxon>Pezizomycotina</taxon>
        <taxon>Sordariomycetes</taxon>
        <taxon>Hypocreomycetidae</taxon>
        <taxon>Hypocreales</taxon>
        <taxon>Nectriaceae</taxon>
        <taxon>Fusarium</taxon>
        <taxon>Fusarium tricinctum species complex</taxon>
    </lineage>
</organism>
<evidence type="ECO:0000313" key="2">
    <source>
        <dbReference type="EMBL" id="KAH7233109.1"/>
    </source>
</evidence>
<proteinExistence type="predicted"/>
<evidence type="ECO:0000256" key="1">
    <source>
        <dbReference type="SAM" id="MobiDB-lite"/>
    </source>
</evidence>
<keyword evidence="3" id="KW-1185">Reference proteome</keyword>
<accession>A0A8K0RN29</accession>
<dbReference type="OrthoDB" id="5184961at2759"/>
<protein>
    <submittedName>
        <fullName evidence="2">Uncharacterized protein</fullName>
    </submittedName>
</protein>
<feature type="region of interest" description="Disordered" evidence="1">
    <location>
        <begin position="1"/>
        <end position="29"/>
    </location>
</feature>
<sequence>MGCSSSKPVADDPRAPRPAKSVPESENSRFENLTLPEVSWERDEAWSEWICDNEKQAIQAGRHEEFVEHFRDMMYLGVRGRFNTLYPECEANGTIDDIAQPHVCLSTGPCSGDDGFGWSTRGVLVLDAAFSGIVHVSAIMVAKPPQKPDVADEKQQQSPDHSQPWLVPGAELDSPEMRGAKHAVVQQVTYMKSKGINVSHCLMYVFVGADLVVCRFDSSPKPPTITRHPVKRPKLLVETMNGIVKDTKKAPDLFRGLFAPHWFRQAVRDMTNGFEGSTVWDEGSLPFMLPNGRMYHEPTRLLITRVYEKMIETVEEVSFTATPPPFPGDDTPGDPVTLVRKADPTKEPGGIVRIALIIGVSKNVVWPKIGDYEKTSTMAAGEKAVVEYAKGLYEKGVMGRCSIWIYMGTDESVFKLIGDPKTLQPKERRLPLPSELGNPTEIAASPRKHQDPWEDKSLERDFNLSISIQPKHDLMASESNFQAIKQYMKNKAKDKSPKELYDQAMRAMPMAAMHILECNFPECEITDEGLFPIVLPDGTMTVDPEARLVVARDPKQEPASIVAAIHVVPCPSGLHGEFNMYSDKNWLDTPEMKAADQRLLELLKKWHVEGKLSKVDCMAQTMMVKDATVYKFVDGERFEDYNEERMAQFRWG</sequence>
<gene>
    <name evidence="2" type="ORF">BKA59DRAFT_446610</name>
</gene>
<name>A0A8K0RN29_9HYPO</name>
<evidence type="ECO:0000313" key="3">
    <source>
        <dbReference type="Proteomes" id="UP000813427"/>
    </source>
</evidence>
<feature type="region of interest" description="Disordered" evidence="1">
    <location>
        <begin position="145"/>
        <end position="172"/>
    </location>
</feature>
<dbReference type="AlphaFoldDB" id="A0A8K0RN29"/>